<feature type="transmembrane region" description="Helical" evidence="1">
    <location>
        <begin position="12"/>
        <end position="38"/>
    </location>
</feature>
<keyword evidence="1" id="KW-0472">Membrane</keyword>
<dbReference type="PANTHER" id="PTHR34219">
    <property type="entry name" value="IRON-REGULATED INNER MEMBRANE PROTEIN-RELATED"/>
    <property type="match status" value="1"/>
</dbReference>
<feature type="transmembrane region" description="Helical" evidence="1">
    <location>
        <begin position="149"/>
        <end position="171"/>
    </location>
</feature>
<evidence type="ECO:0000313" key="2">
    <source>
        <dbReference type="EMBL" id="RUR66900.1"/>
    </source>
</evidence>
<accession>A0A433MGV4</accession>
<dbReference type="OrthoDB" id="7238323at2"/>
<sequence length="382" mass="41180">MRAPLRRLWLKVHRWIGLTLGPILALTALLGAMLVVGLPLDRWAHPDFFIAHSARSTPAGDATKAVLPLEALRQRLTAEFGTDADFTLRPPRKPTDTLQVRVRGKWEGTLYLDPATGAEQGRRSTHEGAYNILFELHSSLLLDDTGKGVLAFAALAYLFLLVTGIVLWWPVRWPPSLRIVLDRGLLRGLFDLHRTGGAVLGLLIAVSVATGAYMAWRPLGNFISSAMGQQPVKAPVIPKGTAAGPLLPLDELVARAQQVYPGQPIGFIQVPAKAGRPMRVRLRLPDDPHPNGIGSVWLNPVTGEVLAARKWQDLDAGNGAVAVIYPLHTGELGGPLHEAVTALLGLALGGLGLSGVWLWWRRRAMASAARGDDTLSQGTTAP</sequence>
<keyword evidence="1" id="KW-0812">Transmembrane</keyword>
<evidence type="ECO:0000256" key="1">
    <source>
        <dbReference type="SAM" id="Phobius"/>
    </source>
</evidence>
<protein>
    <submittedName>
        <fullName evidence="2">PepSY domain-containing protein</fullName>
    </submittedName>
</protein>
<dbReference type="Pfam" id="PF03929">
    <property type="entry name" value="PepSY_TM"/>
    <property type="match status" value="1"/>
</dbReference>
<dbReference type="RefSeq" id="WP_126021061.1">
    <property type="nucleotide sequence ID" value="NZ_RXFT01000002.1"/>
</dbReference>
<reference evidence="2 3" key="1">
    <citation type="submission" date="2018-12" db="EMBL/GenBank/DDBJ databases">
        <title>The genome sequences of Variovorax guangxiensis DSM 27352.</title>
        <authorList>
            <person name="Gao J."/>
            <person name="Sun J."/>
        </authorList>
    </citation>
    <scope>NUCLEOTIDE SEQUENCE [LARGE SCALE GENOMIC DNA]</scope>
    <source>
        <strain evidence="2 3">DSM 27352</strain>
    </source>
</reference>
<keyword evidence="1" id="KW-1133">Transmembrane helix</keyword>
<organism evidence="2 3">
    <name type="scientific">Variovorax guangxiensis</name>
    <dbReference type="NCBI Taxonomy" id="1775474"/>
    <lineage>
        <taxon>Bacteria</taxon>
        <taxon>Pseudomonadati</taxon>
        <taxon>Pseudomonadota</taxon>
        <taxon>Betaproteobacteria</taxon>
        <taxon>Burkholderiales</taxon>
        <taxon>Comamonadaceae</taxon>
        <taxon>Variovorax</taxon>
    </lineage>
</organism>
<name>A0A433MGV4_9BURK</name>
<proteinExistence type="predicted"/>
<feature type="transmembrane region" description="Helical" evidence="1">
    <location>
        <begin position="339"/>
        <end position="360"/>
    </location>
</feature>
<evidence type="ECO:0000313" key="3">
    <source>
        <dbReference type="Proteomes" id="UP000281118"/>
    </source>
</evidence>
<comment type="caution">
    <text evidence="2">The sequence shown here is derived from an EMBL/GenBank/DDBJ whole genome shotgun (WGS) entry which is preliminary data.</text>
</comment>
<feature type="transmembrane region" description="Helical" evidence="1">
    <location>
        <begin position="192"/>
        <end position="216"/>
    </location>
</feature>
<dbReference type="AlphaFoldDB" id="A0A433MGV4"/>
<dbReference type="Proteomes" id="UP000281118">
    <property type="component" value="Unassembled WGS sequence"/>
</dbReference>
<dbReference type="EMBL" id="RXFT01000002">
    <property type="protein sequence ID" value="RUR66900.1"/>
    <property type="molecule type" value="Genomic_DNA"/>
</dbReference>
<gene>
    <name evidence="2" type="ORF">EJP67_07445</name>
</gene>
<dbReference type="InterPro" id="IPR005625">
    <property type="entry name" value="PepSY-ass_TM"/>
</dbReference>